<accession>A0ABQ9WIP9</accession>
<feature type="region of interest" description="Disordered" evidence="1">
    <location>
        <begin position="1"/>
        <end position="151"/>
    </location>
</feature>
<evidence type="ECO:0000313" key="2">
    <source>
        <dbReference type="EMBL" id="KAK2120608.1"/>
    </source>
</evidence>
<dbReference type="EMBL" id="JASSZA010000001">
    <property type="protein sequence ID" value="KAK2120608.1"/>
    <property type="molecule type" value="Genomic_DNA"/>
</dbReference>
<gene>
    <name evidence="2" type="ORF">P7K49_001994</name>
</gene>
<protein>
    <submittedName>
        <fullName evidence="2">Uncharacterized protein</fullName>
    </submittedName>
</protein>
<name>A0ABQ9WIP9_SAGOE</name>
<evidence type="ECO:0000256" key="1">
    <source>
        <dbReference type="SAM" id="MobiDB-lite"/>
    </source>
</evidence>
<keyword evidence="3" id="KW-1185">Reference proteome</keyword>
<feature type="compositionally biased region" description="Gly residues" evidence="1">
    <location>
        <begin position="34"/>
        <end position="50"/>
    </location>
</feature>
<comment type="caution">
    <text evidence="2">The sequence shown here is derived from an EMBL/GenBank/DDBJ whole genome shotgun (WGS) entry which is preliminary data.</text>
</comment>
<dbReference type="Proteomes" id="UP001266305">
    <property type="component" value="Unassembled WGS sequence"/>
</dbReference>
<reference evidence="2 3" key="1">
    <citation type="submission" date="2023-05" db="EMBL/GenBank/DDBJ databases">
        <title>B98-5 Cell Line De Novo Hybrid Assembly: An Optical Mapping Approach.</title>
        <authorList>
            <person name="Kananen K."/>
            <person name="Auerbach J.A."/>
            <person name="Kautto E."/>
            <person name="Blachly J.S."/>
        </authorList>
    </citation>
    <scope>NUCLEOTIDE SEQUENCE [LARGE SCALE GENOMIC DNA]</scope>
    <source>
        <strain evidence="2">B95-8</strain>
        <tissue evidence="2">Cell line</tissue>
    </source>
</reference>
<evidence type="ECO:0000313" key="3">
    <source>
        <dbReference type="Proteomes" id="UP001266305"/>
    </source>
</evidence>
<sequence>MCHSGARRGPLCFLVSTRRDAVTPSPAKPKPQPVGGGAGGADGPGLGGWKLAGVVPDGRTALGIFKPLMNPGSEGRAPAPSQPGPEPPRQKPEPEPGTGFPAPPALISEEGKKGRWWLPLGLGRSGRAHATPRRGAKPQGASTGRRVAGLYQPDLRVSDRLLRPPHAEALV</sequence>
<proteinExistence type="predicted"/>
<organism evidence="2 3">
    <name type="scientific">Saguinus oedipus</name>
    <name type="common">Cotton-top tamarin</name>
    <name type="synonym">Oedipomidas oedipus</name>
    <dbReference type="NCBI Taxonomy" id="9490"/>
    <lineage>
        <taxon>Eukaryota</taxon>
        <taxon>Metazoa</taxon>
        <taxon>Chordata</taxon>
        <taxon>Craniata</taxon>
        <taxon>Vertebrata</taxon>
        <taxon>Euteleostomi</taxon>
        <taxon>Mammalia</taxon>
        <taxon>Eutheria</taxon>
        <taxon>Euarchontoglires</taxon>
        <taxon>Primates</taxon>
        <taxon>Haplorrhini</taxon>
        <taxon>Platyrrhini</taxon>
        <taxon>Cebidae</taxon>
        <taxon>Callitrichinae</taxon>
        <taxon>Saguinus</taxon>
    </lineage>
</organism>
<feature type="compositionally biased region" description="Basic residues" evidence="1">
    <location>
        <begin position="126"/>
        <end position="136"/>
    </location>
</feature>